<dbReference type="Gene3D" id="1.10.8.430">
    <property type="entry name" value="Helical domain of apoptotic protease-activating factors"/>
    <property type="match status" value="1"/>
</dbReference>
<dbReference type="EMBL" id="JACMSC010000007">
    <property type="protein sequence ID" value="KAG6515059.1"/>
    <property type="molecule type" value="Genomic_DNA"/>
</dbReference>
<keyword evidence="12" id="KW-1185">Reference proteome</keyword>
<dbReference type="SUPFAM" id="SSF52058">
    <property type="entry name" value="L domain-like"/>
    <property type="match status" value="2"/>
</dbReference>
<dbReference type="SUPFAM" id="SSF52540">
    <property type="entry name" value="P-loop containing nucleoside triphosphate hydrolases"/>
    <property type="match status" value="1"/>
</dbReference>
<keyword evidence="6" id="KW-0067">ATP-binding</keyword>
<feature type="domain" description="R13L1/DRL21-like LRR repeat region" evidence="10">
    <location>
        <begin position="663"/>
        <end position="787"/>
    </location>
</feature>
<dbReference type="PANTHER" id="PTHR36766:SF70">
    <property type="entry name" value="DISEASE RESISTANCE PROTEIN RGA4"/>
    <property type="match status" value="1"/>
</dbReference>
<dbReference type="GO" id="GO:0043531">
    <property type="term" value="F:ADP binding"/>
    <property type="evidence" value="ECO:0007669"/>
    <property type="project" value="InterPro"/>
</dbReference>
<dbReference type="Pfam" id="PF18052">
    <property type="entry name" value="Rx_N"/>
    <property type="match status" value="1"/>
</dbReference>
<dbReference type="InterPro" id="IPR032675">
    <property type="entry name" value="LRR_dom_sf"/>
</dbReference>
<keyword evidence="4" id="KW-0547">Nucleotide-binding</keyword>
<comment type="similarity">
    <text evidence="1">Belongs to the disease resistance NB-LRR family.</text>
</comment>
<dbReference type="InterPro" id="IPR058922">
    <property type="entry name" value="WHD_DRP"/>
</dbReference>
<feature type="domain" description="Disease resistance protein winged helix" evidence="9">
    <location>
        <begin position="459"/>
        <end position="515"/>
    </location>
</feature>
<evidence type="ECO:0000256" key="2">
    <source>
        <dbReference type="ARBA" id="ARBA00022614"/>
    </source>
</evidence>
<dbReference type="GO" id="GO:0006952">
    <property type="term" value="P:defense response"/>
    <property type="evidence" value="ECO:0007669"/>
    <property type="project" value="UniProtKB-KW"/>
</dbReference>
<keyword evidence="3" id="KW-0677">Repeat</keyword>
<dbReference type="PRINTS" id="PR00364">
    <property type="entry name" value="DISEASERSIST"/>
</dbReference>
<feature type="domain" description="NB-ARC" evidence="7">
    <location>
        <begin position="211"/>
        <end position="372"/>
    </location>
</feature>
<reference evidence="11 12" key="1">
    <citation type="submission" date="2020-08" db="EMBL/GenBank/DDBJ databases">
        <title>Plant Genome Project.</title>
        <authorList>
            <person name="Zhang R.-G."/>
        </authorList>
    </citation>
    <scope>NUCLEOTIDE SEQUENCE [LARGE SCALE GENOMIC DNA]</scope>
    <source>
        <tissue evidence="11">Rhizome</tissue>
    </source>
</reference>
<dbReference type="Pfam" id="PF23559">
    <property type="entry name" value="WHD_DRP"/>
    <property type="match status" value="1"/>
</dbReference>
<dbReference type="GO" id="GO:0005524">
    <property type="term" value="F:ATP binding"/>
    <property type="evidence" value="ECO:0007669"/>
    <property type="project" value="UniProtKB-KW"/>
</dbReference>
<dbReference type="InterPro" id="IPR002182">
    <property type="entry name" value="NB-ARC"/>
</dbReference>
<evidence type="ECO:0000256" key="3">
    <source>
        <dbReference type="ARBA" id="ARBA00022737"/>
    </source>
</evidence>
<dbReference type="Pfam" id="PF00931">
    <property type="entry name" value="NB-ARC"/>
    <property type="match status" value="1"/>
</dbReference>
<evidence type="ECO:0000256" key="5">
    <source>
        <dbReference type="ARBA" id="ARBA00022821"/>
    </source>
</evidence>
<dbReference type="GO" id="GO:0051707">
    <property type="term" value="P:response to other organism"/>
    <property type="evidence" value="ECO:0007669"/>
    <property type="project" value="UniProtKB-ARBA"/>
</dbReference>
<evidence type="ECO:0000256" key="1">
    <source>
        <dbReference type="ARBA" id="ARBA00008894"/>
    </source>
</evidence>
<feature type="domain" description="Disease resistance N-terminal" evidence="8">
    <location>
        <begin position="16"/>
        <end position="107"/>
    </location>
</feature>
<evidence type="ECO:0000313" key="12">
    <source>
        <dbReference type="Proteomes" id="UP000734854"/>
    </source>
</evidence>
<dbReference type="Proteomes" id="UP000734854">
    <property type="component" value="Unassembled WGS sequence"/>
</dbReference>
<dbReference type="Gene3D" id="3.40.50.300">
    <property type="entry name" value="P-loop containing nucleotide triphosphate hydrolases"/>
    <property type="match status" value="1"/>
</dbReference>
<comment type="caution">
    <text evidence="11">The sequence shown here is derived from an EMBL/GenBank/DDBJ whole genome shotgun (WGS) entry which is preliminary data.</text>
</comment>
<evidence type="ECO:0000256" key="6">
    <source>
        <dbReference type="ARBA" id="ARBA00022840"/>
    </source>
</evidence>
<dbReference type="InterPro" id="IPR041118">
    <property type="entry name" value="Rx_N"/>
</dbReference>
<dbReference type="InterPro" id="IPR027417">
    <property type="entry name" value="P-loop_NTPase"/>
</dbReference>
<keyword evidence="5" id="KW-0611">Plant defense</keyword>
<dbReference type="Pfam" id="PF25019">
    <property type="entry name" value="LRR_R13L1-DRL21"/>
    <property type="match status" value="1"/>
</dbReference>
<dbReference type="InterPro" id="IPR042197">
    <property type="entry name" value="Apaf_helical"/>
</dbReference>
<accession>A0A8J5LEL1</accession>
<evidence type="ECO:0000256" key="4">
    <source>
        <dbReference type="ARBA" id="ARBA00022741"/>
    </source>
</evidence>
<organism evidence="11 12">
    <name type="scientific">Zingiber officinale</name>
    <name type="common">Ginger</name>
    <name type="synonym">Amomum zingiber</name>
    <dbReference type="NCBI Taxonomy" id="94328"/>
    <lineage>
        <taxon>Eukaryota</taxon>
        <taxon>Viridiplantae</taxon>
        <taxon>Streptophyta</taxon>
        <taxon>Embryophyta</taxon>
        <taxon>Tracheophyta</taxon>
        <taxon>Spermatophyta</taxon>
        <taxon>Magnoliopsida</taxon>
        <taxon>Liliopsida</taxon>
        <taxon>Zingiberales</taxon>
        <taxon>Zingiberaceae</taxon>
        <taxon>Zingiber</taxon>
    </lineage>
</organism>
<evidence type="ECO:0000259" key="8">
    <source>
        <dbReference type="Pfam" id="PF18052"/>
    </source>
</evidence>
<dbReference type="Gene3D" id="1.10.10.10">
    <property type="entry name" value="Winged helix-like DNA-binding domain superfamily/Winged helix DNA-binding domain"/>
    <property type="match status" value="1"/>
</dbReference>
<dbReference type="Gene3D" id="3.80.10.10">
    <property type="entry name" value="Ribonuclease Inhibitor"/>
    <property type="match status" value="4"/>
</dbReference>
<dbReference type="InterPro" id="IPR036388">
    <property type="entry name" value="WH-like_DNA-bd_sf"/>
</dbReference>
<evidence type="ECO:0000313" key="11">
    <source>
        <dbReference type="EMBL" id="KAG6515059.1"/>
    </source>
</evidence>
<evidence type="ECO:0000259" key="7">
    <source>
        <dbReference type="Pfam" id="PF00931"/>
    </source>
</evidence>
<evidence type="ECO:0000259" key="9">
    <source>
        <dbReference type="Pfam" id="PF23559"/>
    </source>
</evidence>
<dbReference type="InterPro" id="IPR056789">
    <property type="entry name" value="LRR_R13L1-DRL21"/>
</dbReference>
<dbReference type="Gene3D" id="1.20.5.4130">
    <property type="match status" value="1"/>
</dbReference>
<dbReference type="PANTHER" id="PTHR36766">
    <property type="entry name" value="PLANT BROAD-SPECTRUM MILDEW RESISTANCE PROTEIN RPW8"/>
    <property type="match status" value="1"/>
</dbReference>
<gene>
    <name evidence="11" type="ORF">ZIOFF_025438</name>
</gene>
<evidence type="ECO:0000259" key="10">
    <source>
        <dbReference type="Pfam" id="PF25019"/>
    </source>
</evidence>
<protein>
    <submittedName>
        <fullName evidence="11">Uncharacterized protein</fullName>
    </submittedName>
</protein>
<proteinExistence type="inferred from homology"/>
<keyword evidence="2" id="KW-0433">Leucine-rich repeat</keyword>
<name>A0A8J5LEL1_ZINOF</name>
<sequence length="1345" mass="153764">MDIVSPILEKAGASYVINKLIDAATGYVQDQYYWKTDLQGELQKLGRLLPQIQAVVDFAEPRLTMYESSNPALIKWLWQFRNGIDEAEDVLDDLEYIELEKKANSDKSRLSRRVDTSVKAAKRLLKFDDVLGRLRACVKNLNTFASDVQNFLALVTQTAGIGTGQMQYYHSSRITNPLPVLSFKGREDEKGKIIQYLLGESVEKSEIWINESVHCLPLVAIGGMGKTVLAKQVFHHFENVKKKHFDIKIWVCDSLPDLNASSLIKKILEYQTGGSESGPLERLPVKLQKILHSKRFLLVLDDVWDDNNQTEWEKLCAPLVYSQKGSWIILTTRLRSVAKMISKVIRSTMEPMILRGLSNDECRSLLYEHAFYGEDPNKFPLLKEIGEEIVEKLKGVPLLAKSIGGALNSKLEADHWTSISRSELWKMSIDSKYEFNPVLRLSYVMLPPRLKRCFSYCSIFPQDYQFKKQKLVCMWVAAGLIYKDELEDGLDEEDIANRCFDILCNKSFFDVHTYSRSLSHSQMLFCQRIVHGTPSHILDNNAIRHIYVTSSHAQLHDLAKIVSKLKHLRTLWINYHGDPQKLDDCIRYACLLLPPSISKCKFYFLQVLIGYNVILAKEVNKLTNLRHLYEVDNDAFLSVEKVGKLTSLQELCFTVGTEPKYRIDELRNMDNLRELIIRQLSNIQSLEETNKVNLVRKSYLTRLALDYWPISSNLDFDQQEVLAALQPPPTIRELYIRHYSGARLAPWMDTPSLSRLELLQLDSCTSWEELPPLWKLPCLKFLRLNGMEVIRSLGCHFSNKMDIHFPVLENLVFYDLPLWEEWNGADDYIWFPHLKRFEIHDCPRLKKIPDLPLSIEKLHMQNLGLEALPRSYMCSNGSRTFGGFKSMMSLESLDIYKCPGIVQIGSIGEEDDNLLPSSLKELGLGGILVEHKYLASYLQGLISLTDLSLSCSRGMTSLPLANELEHLTKLQRLNIWRGEALTSPGGLYIIKSLKHLDIYNCPKFLSEVESLEFFKDKTRKHAVSSSSVFDHSTSNKAASILPSSLEFLYFTNSDISQESLGRCLQGLTSLERLDISGCHHLVSLPNIEYLHNLIALQILDISDCKELCELESLTTLTSLRELHIERCPKLLAITFSTLQNPATKTKQSATNIKKGTLPSLEKIEIDNIFYLPILPILERLNTISIQNQKDNLLVPQEREEWLLQYRESLEVLKLKRMPHLQSLPASLESFSSLKALTIYSAPELKSLPRMPASLEQLTISGCSAKLKKRCQENIGPDWPNINHIPDINIETDEEDKNEIEKPCISNYGKLEKKYETKNDSMIQLHLLAAMGFPFQQAALAILLRK</sequence>